<dbReference type="Proteomes" id="UP000735302">
    <property type="component" value="Unassembled WGS sequence"/>
</dbReference>
<protein>
    <submittedName>
        <fullName evidence="1">Uncharacterized protein</fullName>
    </submittedName>
</protein>
<name>A0AAV4CBB7_9GAST</name>
<dbReference type="AlphaFoldDB" id="A0AAV4CBB7"/>
<accession>A0AAV4CBB7</accession>
<evidence type="ECO:0000313" key="1">
    <source>
        <dbReference type="EMBL" id="GFO27989.1"/>
    </source>
</evidence>
<reference evidence="1 2" key="1">
    <citation type="journal article" date="2021" name="Elife">
        <title>Chloroplast acquisition without the gene transfer in kleptoplastic sea slugs, Plakobranchus ocellatus.</title>
        <authorList>
            <person name="Maeda T."/>
            <person name="Takahashi S."/>
            <person name="Yoshida T."/>
            <person name="Shimamura S."/>
            <person name="Takaki Y."/>
            <person name="Nagai Y."/>
            <person name="Toyoda A."/>
            <person name="Suzuki Y."/>
            <person name="Arimoto A."/>
            <person name="Ishii H."/>
            <person name="Satoh N."/>
            <person name="Nishiyama T."/>
            <person name="Hasebe M."/>
            <person name="Maruyama T."/>
            <person name="Minagawa J."/>
            <person name="Obokata J."/>
            <person name="Shigenobu S."/>
        </authorList>
    </citation>
    <scope>NUCLEOTIDE SEQUENCE [LARGE SCALE GENOMIC DNA]</scope>
</reference>
<evidence type="ECO:0000313" key="2">
    <source>
        <dbReference type="Proteomes" id="UP000735302"/>
    </source>
</evidence>
<sequence>MGLKVIRELADSQRTILFQINIKSKTVGKDEVSISPGRPFTEHLQDPRLTYWFTQGLDEYGRTRAKGIVSARIYHAVKMFLETELKLKNDVVFLWEGGGRGRGEWGALPVNNKMIKSAPDQSVSGWLGLEPAADGSLQILGQVL</sequence>
<dbReference type="EMBL" id="BLXT01005987">
    <property type="protein sequence ID" value="GFO27989.1"/>
    <property type="molecule type" value="Genomic_DNA"/>
</dbReference>
<proteinExistence type="predicted"/>
<gene>
    <name evidence="1" type="ORF">PoB_005449400</name>
</gene>
<organism evidence="1 2">
    <name type="scientific">Plakobranchus ocellatus</name>
    <dbReference type="NCBI Taxonomy" id="259542"/>
    <lineage>
        <taxon>Eukaryota</taxon>
        <taxon>Metazoa</taxon>
        <taxon>Spiralia</taxon>
        <taxon>Lophotrochozoa</taxon>
        <taxon>Mollusca</taxon>
        <taxon>Gastropoda</taxon>
        <taxon>Heterobranchia</taxon>
        <taxon>Euthyneura</taxon>
        <taxon>Panpulmonata</taxon>
        <taxon>Sacoglossa</taxon>
        <taxon>Placobranchoidea</taxon>
        <taxon>Plakobranchidae</taxon>
        <taxon>Plakobranchus</taxon>
    </lineage>
</organism>
<comment type="caution">
    <text evidence="1">The sequence shown here is derived from an EMBL/GenBank/DDBJ whole genome shotgun (WGS) entry which is preliminary data.</text>
</comment>
<keyword evidence="2" id="KW-1185">Reference proteome</keyword>